<evidence type="ECO:0000313" key="2">
    <source>
        <dbReference type="EMBL" id="BBD73261.1"/>
    </source>
</evidence>
<reference evidence="3" key="1">
    <citation type="journal article" date="2014" name="Int. J. Syst. Evol. Microbiol.">
        <title>Complete genome sequence of Corynebacterium casei LMG S-19264T (=DSM 44701T), isolated from a smear-ripened cheese.</title>
        <authorList>
            <consortium name="US DOE Joint Genome Institute (JGI-PGF)"/>
            <person name="Walter F."/>
            <person name="Albersmeier A."/>
            <person name="Kalinowski J."/>
            <person name="Ruckert C."/>
        </authorList>
    </citation>
    <scope>NUCLEOTIDE SEQUENCE</scope>
    <source>
        <strain evidence="3">JCM 31740</strain>
    </source>
</reference>
<dbReference type="PANTHER" id="PTHR31268">
    <property type="match status" value="1"/>
</dbReference>
<reference evidence="3" key="4">
    <citation type="submission" date="2020-09" db="EMBL/GenBank/DDBJ databases">
        <authorList>
            <person name="Sun Q."/>
            <person name="Ohkuma M."/>
        </authorList>
    </citation>
    <scope>NUCLEOTIDE SEQUENCE</scope>
    <source>
        <strain evidence="3">JCM 31740</strain>
    </source>
</reference>
<organism evidence="2 4">
    <name type="scientific">Sulfodiicoccus acidiphilus</name>
    <dbReference type="NCBI Taxonomy" id="1670455"/>
    <lineage>
        <taxon>Archaea</taxon>
        <taxon>Thermoproteota</taxon>
        <taxon>Thermoprotei</taxon>
        <taxon>Sulfolobales</taxon>
        <taxon>Sulfolobaceae</taxon>
        <taxon>Sulfodiicoccus</taxon>
    </lineage>
</organism>
<name>A0A348B509_9CREN</name>
<dbReference type="EMBL" id="AP018553">
    <property type="protein sequence ID" value="BBD73261.1"/>
    <property type="molecule type" value="Genomic_DNA"/>
</dbReference>
<dbReference type="InterPro" id="IPR008811">
    <property type="entry name" value="Glycosyl_hydrolases_36"/>
</dbReference>
<keyword evidence="1" id="KW-0119">Carbohydrate metabolism</keyword>
<gene>
    <name evidence="3" type="ORF">GCM10007116_04220</name>
    <name evidence="2" type="ORF">HS1genome_1650</name>
</gene>
<dbReference type="EMBL" id="BMQS01000003">
    <property type="protein sequence ID" value="GGT89528.1"/>
    <property type="molecule type" value="Genomic_DNA"/>
</dbReference>
<accession>A0A348B509</accession>
<protein>
    <recommendedName>
        <fullName evidence="5">Alpha-galactosidase</fullName>
    </recommendedName>
</protein>
<dbReference type="SUPFAM" id="SSF51445">
    <property type="entry name" value="(Trans)glycosidases"/>
    <property type="match status" value="1"/>
</dbReference>
<dbReference type="Gene3D" id="3.20.20.70">
    <property type="entry name" value="Aldolase class I"/>
    <property type="match status" value="1"/>
</dbReference>
<dbReference type="InterPro" id="IPR013785">
    <property type="entry name" value="Aldolase_TIM"/>
</dbReference>
<dbReference type="InterPro" id="IPR017853">
    <property type="entry name" value="GH"/>
</dbReference>
<dbReference type="PANTHER" id="PTHR31268:SF32">
    <property type="entry name" value="GALACTINOL--SUCROSE GALACTOSYLTRANSFERASE 2-RELATED"/>
    <property type="match status" value="1"/>
</dbReference>
<evidence type="ECO:0000313" key="3">
    <source>
        <dbReference type="EMBL" id="GGT89528.1"/>
    </source>
</evidence>
<dbReference type="Pfam" id="PF05691">
    <property type="entry name" value="Raffinose_syn"/>
    <property type="match status" value="2"/>
</dbReference>
<reference evidence="4" key="2">
    <citation type="submission" date="2018-04" db="EMBL/GenBank/DDBJ databases">
        <title>Complete genome sequence of Sulfodiicoccus acidiphilus strain HS-1.</title>
        <authorList>
            <person name="Sakai H.D."/>
            <person name="Kurosawa N."/>
        </authorList>
    </citation>
    <scope>NUCLEOTIDE SEQUENCE [LARGE SCALE GENOMIC DNA]</scope>
    <source>
        <strain evidence="4">HS-1</strain>
    </source>
</reference>
<proteinExistence type="predicted"/>
<reference evidence="2" key="3">
    <citation type="journal article" date="2019" name="BMC Res. Notes">
        <title>Complete genome sequence of the Sulfodiicoccus acidiphilus strain HS-1T, the first crenarchaeon that lacks polB3, isolated from an acidic hot spring in Ohwaku-dani, Hakone, Japan.</title>
        <authorList>
            <person name="Sakai H.D."/>
            <person name="Kurosawa N."/>
        </authorList>
    </citation>
    <scope>NUCLEOTIDE SEQUENCE</scope>
    <source>
        <strain evidence="2">HS-1</strain>
    </source>
</reference>
<evidence type="ECO:0008006" key="5">
    <source>
        <dbReference type="Google" id="ProtNLM"/>
    </source>
</evidence>
<keyword evidence="4" id="KW-1185">Reference proteome</keyword>
<dbReference type="GeneID" id="38667144"/>
<dbReference type="Proteomes" id="UP000276741">
    <property type="component" value="Chromosome"/>
</dbReference>
<evidence type="ECO:0000313" key="4">
    <source>
        <dbReference type="Proteomes" id="UP000276741"/>
    </source>
</evidence>
<evidence type="ECO:0000256" key="1">
    <source>
        <dbReference type="ARBA" id="ARBA00023277"/>
    </source>
</evidence>
<dbReference type="Proteomes" id="UP000616143">
    <property type="component" value="Unassembled WGS sequence"/>
</dbReference>
<dbReference type="OrthoDB" id="36121at2157"/>
<dbReference type="KEGG" id="sacd:HS1genome_1650"/>
<sequence>MTDQDFGGLKFQLENSRIVNVEPEVAYISLIRGRSDTKLATLVDVEGLEGGVALTNLDLLGWENFTEYTNSAPAWSTSPIPAPFKRLAYPRNEGRPSPWLHPVFFRKLPQVPSFTQLLLLKGAKFHVWVPISDERGISRVMREEDGPSLHLQVGKDVELEGGVRAVVCEGNDLRETLELCGNHVKLVLGLRSSGMPHPLKFLGWCSWNAFLQRVSLKDVKDAVDKLSSLGVKWAILDDGWEDVKERRLRSFGTDESKFPGGLKEAAEVIKSKMSWAGVWIATNGYWNGFDPETLSYKGVENGRGGLTPDPAEGFPFYLDYFRKVKRAGFDLVKLDNQSSLALDFGGPYTRGEFASGVEVEAHGALYGLGLDVIDCMSQLPENIHFLYRAQVIRNSMDYVPNSGDATKLHAIFNVYNALFTRWFGTPDFDMFMSHDRFSTFHALLRAISGGPVYLTDVPGRSDPQLVSKLRLSDGRLPLPDGVLTPFGDVFRDPYNSTNPLKAFNVANGSHLVLIANVNREGVEEEGSFSVGELGLGNSVVYDYFSEEVREVSPEEKLAFRLGELQFKYFIVVPKREFSPVGLVNVFVSPKGFAWGGNVAVAEDEGEFLVHGEELCTDDGRKVDGTSKVRVRRGSRIGPCGYL</sequence>
<dbReference type="RefSeq" id="WP_126450372.1">
    <property type="nucleotide sequence ID" value="NZ_AP018553.1"/>
</dbReference>
<dbReference type="AlphaFoldDB" id="A0A348B509"/>